<feature type="coiled-coil region" evidence="1">
    <location>
        <begin position="181"/>
        <end position="240"/>
    </location>
</feature>
<evidence type="ECO:0000259" key="3">
    <source>
        <dbReference type="Pfam" id="PF01551"/>
    </source>
</evidence>
<dbReference type="Pfam" id="PF01551">
    <property type="entry name" value="Peptidase_M23"/>
    <property type="match status" value="1"/>
</dbReference>
<dbReference type="InterPro" id="IPR050570">
    <property type="entry name" value="Cell_wall_metabolism_enzyme"/>
</dbReference>
<dbReference type="CDD" id="cd12797">
    <property type="entry name" value="M23_peptidase"/>
    <property type="match status" value="1"/>
</dbReference>
<evidence type="ECO:0000256" key="1">
    <source>
        <dbReference type="SAM" id="Coils"/>
    </source>
</evidence>
<name>A0ABW0NNT0_9MICO</name>
<dbReference type="EMBL" id="JBHSMG010000002">
    <property type="protein sequence ID" value="MFC5502101.1"/>
    <property type="molecule type" value="Genomic_DNA"/>
</dbReference>
<evidence type="ECO:0000313" key="5">
    <source>
        <dbReference type="Proteomes" id="UP001596039"/>
    </source>
</evidence>
<dbReference type="EC" id="3.4.24.-" evidence="4"/>
<keyword evidence="4" id="KW-0378">Hydrolase</keyword>
<organism evidence="4 5">
    <name type="scientific">Lysinimonas soli</name>
    <dbReference type="NCBI Taxonomy" id="1074233"/>
    <lineage>
        <taxon>Bacteria</taxon>
        <taxon>Bacillati</taxon>
        <taxon>Actinomycetota</taxon>
        <taxon>Actinomycetes</taxon>
        <taxon>Micrococcales</taxon>
        <taxon>Microbacteriaceae</taxon>
        <taxon>Lysinimonas</taxon>
    </lineage>
</organism>
<dbReference type="SUPFAM" id="SSF51261">
    <property type="entry name" value="Duplicated hybrid motif"/>
    <property type="match status" value="1"/>
</dbReference>
<feature type="coiled-coil region" evidence="1">
    <location>
        <begin position="53"/>
        <end position="122"/>
    </location>
</feature>
<evidence type="ECO:0000313" key="4">
    <source>
        <dbReference type="EMBL" id="MFC5502101.1"/>
    </source>
</evidence>
<protein>
    <submittedName>
        <fullName evidence="4">M23 family metallopeptidase</fullName>
        <ecNumber evidence="4">3.4.24.-</ecNumber>
    </submittedName>
</protein>
<reference evidence="5" key="1">
    <citation type="journal article" date="2019" name="Int. J. Syst. Evol. Microbiol.">
        <title>The Global Catalogue of Microorganisms (GCM) 10K type strain sequencing project: providing services to taxonomists for standard genome sequencing and annotation.</title>
        <authorList>
            <consortium name="The Broad Institute Genomics Platform"/>
            <consortium name="The Broad Institute Genome Sequencing Center for Infectious Disease"/>
            <person name="Wu L."/>
            <person name="Ma J."/>
        </authorList>
    </citation>
    <scope>NUCLEOTIDE SEQUENCE [LARGE SCALE GENOMIC DNA]</scope>
    <source>
        <strain evidence="5">CGMCC 4.6997</strain>
    </source>
</reference>
<comment type="caution">
    <text evidence="4">The sequence shown here is derived from an EMBL/GenBank/DDBJ whole genome shotgun (WGS) entry which is preliminary data.</text>
</comment>
<accession>A0ABW0NNT0</accession>
<feature type="domain" description="M23ase beta-sheet core" evidence="3">
    <location>
        <begin position="294"/>
        <end position="391"/>
    </location>
</feature>
<keyword evidence="1" id="KW-0175">Coiled coil</keyword>
<keyword evidence="5" id="KW-1185">Reference proteome</keyword>
<dbReference type="RefSeq" id="WP_386739804.1">
    <property type="nucleotide sequence ID" value="NZ_JBHSMG010000002.1"/>
</dbReference>
<dbReference type="PANTHER" id="PTHR21666">
    <property type="entry name" value="PEPTIDASE-RELATED"/>
    <property type="match status" value="1"/>
</dbReference>
<dbReference type="GO" id="GO:0016787">
    <property type="term" value="F:hydrolase activity"/>
    <property type="evidence" value="ECO:0007669"/>
    <property type="project" value="UniProtKB-KW"/>
</dbReference>
<dbReference type="InterPro" id="IPR016047">
    <property type="entry name" value="M23ase_b-sheet_dom"/>
</dbReference>
<dbReference type="InterPro" id="IPR011055">
    <property type="entry name" value="Dup_hybrid_motif"/>
</dbReference>
<dbReference type="PANTHER" id="PTHR21666:SF270">
    <property type="entry name" value="MUREIN HYDROLASE ACTIVATOR ENVC"/>
    <property type="match status" value="1"/>
</dbReference>
<gene>
    <name evidence="4" type="ORF">ACFPJ4_07595</name>
</gene>
<keyword evidence="2" id="KW-0732">Signal</keyword>
<proteinExistence type="predicted"/>
<feature type="chain" id="PRO_5045456967" evidence="2">
    <location>
        <begin position="23"/>
        <end position="403"/>
    </location>
</feature>
<feature type="signal peptide" evidence="2">
    <location>
        <begin position="1"/>
        <end position="22"/>
    </location>
</feature>
<dbReference type="Gene3D" id="2.70.70.10">
    <property type="entry name" value="Glucose Permease (Domain IIA)"/>
    <property type="match status" value="1"/>
</dbReference>
<dbReference type="Proteomes" id="UP001596039">
    <property type="component" value="Unassembled WGS sequence"/>
</dbReference>
<sequence>MTRTRVVATVVALGMLPVSVLAGAITAPSYAATSTDANGDVTWEDVAAAQASVDATQALVNQIKGKLAQLQADVARTQADATAKGDAYGKAQDAFDQKQVVVQALQAQADAAKKKADAAIKQAGQLIAQMSKTGGASDFTAVLLGNSGKAASLLDRMSTAGQITDRSAQIYANALQAQKSAQSLTDAADRAKVILAQLKDAAQAAFATAQTAAEAAATALQQQQDQQAQLQAKLTVLQEKRAATLADYNAQMLAKWGPGAAGVVSASGWANPANGYLGDRFGMRFHPIYHYWKLHSGQDISGTGCGANIYAAHSGTVIYAGPNGDLGNFIELDNGGGITTGYGHIVNGGILVRVGQHVGPGQNIAKVGSTGGSTGCHLHFMVRINGALTDPLPFMRDRGVTLG</sequence>
<evidence type="ECO:0000256" key="2">
    <source>
        <dbReference type="SAM" id="SignalP"/>
    </source>
</evidence>